<dbReference type="PANTHER" id="PTHR13847:SF281">
    <property type="entry name" value="FAD DEPENDENT OXIDOREDUCTASE DOMAIN-CONTAINING PROTEIN"/>
    <property type="match status" value="1"/>
</dbReference>
<dbReference type="InterPro" id="IPR006076">
    <property type="entry name" value="FAD-dep_OxRdtase"/>
</dbReference>
<dbReference type="Gene3D" id="3.30.9.10">
    <property type="entry name" value="D-Amino Acid Oxidase, subunit A, domain 2"/>
    <property type="match status" value="1"/>
</dbReference>
<dbReference type="InterPro" id="IPR036188">
    <property type="entry name" value="FAD/NAD-bd_sf"/>
</dbReference>
<feature type="domain" description="FAD dependent oxidoreductase" evidence="2">
    <location>
        <begin position="38"/>
        <end position="407"/>
    </location>
</feature>
<organism evidence="3 4">
    <name type="scientific">Paracoccus yeei</name>
    <dbReference type="NCBI Taxonomy" id="147645"/>
    <lineage>
        <taxon>Bacteria</taxon>
        <taxon>Pseudomonadati</taxon>
        <taxon>Pseudomonadota</taxon>
        <taxon>Alphaproteobacteria</taxon>
        <taxon>Rhodobacterales</taxon>
        <taxon>Paracoccaceae</taxon>
        <taxon>Paracoccus</taxon>
    </lineage>
</organism>
<dbReference type="Pfam" id="PF01266">
    <property type="entry name" value="DAO"/>
    <property type="match status" value="1"/>
</dbReference>
<dbReference type="SUPFAM" id="SSF51905">
    <property type="entry name" value="FAD/NAD(P)-binding domain"/>
    <property type="match status" value="1"/>
</dbReference>
<dbReference type="GO" id="GO:0005737">
    <property type="term" value="C:cytoplasm"/>
    <property type="evidence" value="ECO:0007669"/>
    <property type="project" value="TreeGrafter"/>
</dbReference>
<sequence>MLADRPEAAGFYRSRSHWHETADPCAPEPPLRGHMRVDVCVLGGGVTGLSTAYHLACASPGARVALLEAEVAGYGASGRNAGQLLVTFGGGDLGAQVRRHGAEKVGQALTYVNEGIEAMKSVAATEGFDYNFRETGYLKAALRVEGDAEIERYQRIFEQVGHGGHLHYLNPSQVEEELHSPLIGGALYDPRGGQFNPLKLVRGLRAAALRRGVQLFENSPVATIGTDGPRVRIETGQGALEADRLVLATNAYTHLLGGAQALGLTRAQYPLIVRGTITEPLSEADWQAAGWPRRSGVNILSQLFFSFAPTAQGGMLWVGGYNTHAPSDRALMPEVHAPLRSSKVVGTFFPRLAHLKTAQTWGGPISITADWTPHLGIARDPRILYACGCWGHGMAIGFRNGRTLAELALSPDGEASRLWLFARAKRRWPPFLLSSAVARKVIYDRRRGNRRIAAKMTPRLDLDA</sequence>
<dbReference type="AlphaFoldDB" id="A0A386UIN0"/>
<gene>
    <name evidence="3" type="ORF">PY32053_00541</name>
</gene>
<protein>
    <submittedName>
        <fullName evidence="3">FAD-binding oxidoreductase</fullName>
    </submittedName>
</protein>
<evidence type="ECO:0000256" key="1">
    <source>
        <dbReference type="ARBA" id="ARBA00023002"/>
    </source>
</evidence>
<evidence type="ECO:0000313" key="4">
    <source>
        <dbReference type="Proteomes" id="UP000272010"/>
    </source>
</evidence>
<dbReference type="PANTHER" id="PTHR13847">
    <property type="entry name" value="SARCOSINE DEHYDROGENASE-RELATED"/>
    <property type="match status" value="1"/>
</dbReference>
<dbReference type="Proteomes" id="UP000272010">
    <property type="component" value="Chromosome"/>
</dbReference>
<dbReference type="Gene3D" id="3.50.50.60">
    <property type="entry name" value="FAD/NAD(P)-binding domain"/>
    <property type="match status" value="1"/>
</dbReference>
<reference evidence="4" key="1">
    <citation type="submission" date="2018-07" db="EMBL/GenBank/DDBJ databases">
        <title>Genome Structure of the Opportunistic Pathogen Paracoccus yeei (Alphaproteobacteria) and Identification of Putative Virulence Factors.</title>
        <authorList>
            <person name="Lasek R."/>
            <person name="Szuplewska M."/>
            <person name="Mitura M."/>
            <person name="Decewicz P."/>
            <person name="Chmielowska C."/>
            <person name="Pawlot A."/>
            <person name="Sentkowska D."/>
            <person name="Czarnecki J."/>
            <person name="Bartosik D."/>
        </authorList>
    </citation>
    <scope>NUCLEOTIDE SEQUENCE [LARGE SCALE GENOMIC DNA]</scope>
    <source>
        <strain evidence="4">CCUG 32053</strain>
    </source>
</reference>
<evidence type="ECO:0000313" key="3">
    <source>
        <dbReference type="EMBL" id="AYF00218.1"/>
    </source>
</evidence>
<keyword evidence="1" id="KW-0560">Oxidoreductase</keyword>
<dbReference type="EMBL" id="CP031078">
    <property type="protein sequence ID" value="AYF00218.1"/>
    <property type="molecule type" value="Genomic_DNA"/>
</dbReference>
<accession>A0A386UIN0</accession>
<proteinExistence type="predicted"/>
<evidence type="ECO:0000259" key="2">
    <source>
        <dbReference type="Pfam" id="PF01266"/>
    </source>
</evidence>
<name>A0A386UIN0_9RHOB</name>
<dbReference type="GO" id="GO:0016491">
    <property type="term" value="F:oxidoreductase activity"/>
    <property type="evidence" value="ECO:0007669"/>
    <property type="project" value="UniProtKB-KW"/>
</dbReference>